<dbReference type="PROSITE" id="PS51257">
    <property type="entry name" value="PROKAR_LIPOPROTEIN"/>
    <property type="match status" value="1"/>
</dbReference>
<name>A0A1I6P475_9CAUL</name>
<feature type="region of interest" description="Disordered" evidence="1">
    <location>
        <begin position="20"/>
        <end position="50"/>
    </location>
</feature>
<feature type="compositionally biased region" description="Pro residues" evidence="1">
    <location>
        <begin position="20"/>
        <end position="35"/>
    </location>
</feature>
<dbReference type="EMBL" id="FOZV01000001">
    <property type="protein sequence ID" value="SFS35026.1"/>
    <property type="molecule type" value="Genomic_DNA"/>
</dbReference>
<dbReference type="Proteomes" id="UP000198788">
    <property type="component" value="Unassembled WGS sequence"/>
</dbReference>
<evidence type="ECO:0000256" key="1">
    <source>
        <dbReference type="SAM" id="MobiDB-lite"/>
    </source>
</evidence>
<keyword evidence="4" id="KW-1185">Reference proteome</keyword>
<gene>
    <name evidence="3" type="ORF">SAMN05192570_0825</name>
</gene>
<keyword evidence="2" id="KW-0732">Signal</keyword>
<feature type="signal peptide" evidence="2">
    <location>
        <begin position="1"/>
        <end position="18"/>
    </location>
</feature>
<evidence type="ECO:0000313" key="4">
    <source>
        <dbReference type="Proteomes" id="UP000198788"/>
    </source>
</evidence>
<reference evidence="4" key="1">
    <citation type="submission" date="2016-10" db="EMBL/GenBank/DDBJ databases">
        <authorList>
            <person name="Varghese N."/>
            <person name="Submissions S."/>
        </authorList>
    </citation>
    <scope>NUCLEOTIDE SEQUENCE [LARGE SCALE GENOMIC DNA]</scope>
    <source>
        <strain evidence="4">CGMCC 1.10683</strain>
    </source>
</reference>
<organism evidence="3 4">
    <name type="scientific">Brevundimonas viscosa</name>
    <dbReference type="NCBI Taxonomy" id="871741"/>
    <lineage>
        <taxon>Bacteria</taxon>
        <taxon>Pseudomonadati</taxon>
        <taxon>Pseudomonadota</taxon>
        <taxon>Alphaproteobacteria</taxon>
        <taxon>Caulobacterales</taxon>
        <taxon>Caulobacteraceae</taxon>
        <taxon>Brevundimonas</taxon>
    </lineage>
</organism>
<dbReference type="RefSeq" id="WP_092307002.1">
    <property type="nucleotide sequence ID" value="NZ_FOZV01000001.1"/>
</dbReference>
<accession>A0A1I6P475</accession>
<dbReference type="STRING" id="871741.SAMN05192570_0825"/>
<evidence type="ECO:0008006" key="5">
    <source>
        <dbReference type="Google" id="ProtNLM"/>
    </source>
</evidence>
<feature type="chain" id="PRO_5011791327" description="Lipoprotein" evidence="2">
    <location>
        <begin position="19"/>
        <end position="179"/>
    </location>
</feature>
<sequence length="179" mass="18112">MRLVPVAALLGFSLVACGSEPPPVPPEAPRPPAAPAAPEAPATPPPPAGAERLAFVDQAGEPRLLLDCLGGPRPALRASVAEFRKIGSEDRLTLGAGNEAFALVADLADPSPGVVASGAIDLDLLRRIGDRRPVSAVYGAQSVGPLRPADGMAPDGFVVRCRALAGPQGQGRAGDQAQP</sequence>
<dbReference type="AlphaFoldDB" id="A0A1I6P475"/>
<dbReference type="OrthoDB" id="5489750at2"/>
<evidence type="ECO:0000313" key="3">
    <source>
        <dbReference type="EMBL" id="SFS35026.1"/>
    </source>
</evidence>
<evidence type="ECO:0000256" key="2">
    <source>
        <dbReference type="SAM" id="SignalP"/>
    </source>
</evidence>
<proteinExistence type="predicted"/>
<protein>
    <recommendedName>
        <fullName evidence="5">Lipoprotein</fullName>
    </recommendedName>
</protein>